<evidence type="ECO:0000256" key="2">
    <source>
        <dbReference type="ARBA" id="ARBA00022741"/>
    </source>
</evidence>
<dbReference type="InterPro" id="IPR003439">
    <property type="entry name" value="ABC_transporter-like_ATP-bd"/>
</dbReference>
<evidence type="ECO:0000256" key="3">
    <source>
        <dbReference type="ARBA" id="ARBA00022748"/>
    </source>
</evidence>
<dbReference type="SUPFAM" id="SSF52540">
    <property type="entry name" value="P-loop containing nucleoside triphosphate hydrolases"/>
    <property type="match status" value="1"/>
</dbReference>
<evidence type="ECO:0000256" key="4">
    <source>
        <dbReference type="ARBA" id="ARBA00022840"/>
    </source>
</evidence>
<gene>
    <name evidence="8" type="ORF">CHUV0807_1775</name>
</gene>
<keyword evidence="2" id="KW-0547">Nucleotide-binding</keyword>
<organism evidence="8 9">
    <name type="scientific">Cardiobacterium hominis</name>
    <dbReference type="NCBI Taxonomy" id="2718"/>
    <lineage>
        <taxon>Bacteria</taxon>
        <taxon>Pseudomonadati</taxon>
        <taxon>Pseudomonadota</taxon>
        <taxon>Gammaproteobacteria</taxon>
        <taxon>Cardiobacteriales</taxon>
        <taxon>Cardiobacteriaceae</taxon>
        <taxon>Cardiobacterium</taxon>
    </lineage>
</organism>
<dbReference type="AlphaFoldDB" id="A0A1C3HPF9"/>
<evidence type="ECO:0000256" key="6">
    <source>
        <dbReference type="ARBA" id="ARBA00023136"/>
    </source>
</evidence>
<dbReference type="EMBL" id="FKLO01000060">
    <property type="protein sequence ID" value="SAZ05541.1"/>
    <property type="molecule type" value="Genomic_DNA"/>
</dbReference>
<keyword evidence="6" id="KW-0472">Membrane</keyword>
<dbReference type="Gene3D" id="3.40.50.300">
    <property type="entry name" value="P-loop containing nucleotide triphosphate hydrolases"/>
    <property type="match status" value="1"/>
</dbReference>
<dbReference type="GO" id="GO:0017004">
    <property type="term" value="P:cytochrome complex assembly"/>
    <property type="evidence" value="ECO:0007669"/>
    <property type="project" value="UniProtKB-KW"/>
</dbReference>
<keyword evidence="4" id="KW-0067">ATP-binding</keyword>
<protein>
    <submittedName>
        <fullName evidence="8">ABC transporter involved in cytochrome c biogenesis, ATPase component CcmA</fullName>
    </submittedName>
</protein>
<evidence type="ECO:0000256" key="1">
    <source>
        <dbReference type="ARBA" id="ARBA00022448"/>
    </source>
</evidence>
<dbReference type="PANTHER" id="PTHR43499:SF1">
    <property type="entry name" value="ABC TRANSPORTER I FAMILY MEMBER 1"/>
    <property type="match status" value="1"/>
</dbReference>
<evidence type="ECO:0000259" key="7">
    <source>
        <dbReference type="PROSITE" id="PS50893"/>
    </source>
</evidence>
<dbReference type="Proteomes" id="UP000190837">
    <property type="component" value="Unassembled WGS sequence"/>
</dbReference>
<dbReference type="SMART" id="SM00382">
    <property type="entry name" value="AAA"/>
    <property type="match status" value="1"/>
</dbReference>
<feature type="domain" description="ABC transporter" evidence="7">
    <location>
        <begin position="4"/>
        <end position="196"/>
    </location>
</feature>
<proteinExistence type="predicted"/>
<dbReference type="GO" id="GO:0016887">
    <property type="term" value="F:ATP hydrolysis activity"/>
    <property type="evidence" value="ECO:0007669"/>
    <property type="project" value="InterPro"/>
</dbReference>
<dbReference type="GO" id="GO:0022857">
    <property type="term" value="F:transmembrane transporter activity"/>
    <property type="evidence" value="ECO:0007669"/>
    <property type="project" value="InterPro"/>
</dbReference>
<evidence type="ECO:0000313" key="8">
    <source>
        <dbReference type="EMBL" id="SAZ05541.1"/>
    </source>
</evidence>
<dbReference type="RefSeq" id="WP_079541307.1">
    <property type="nucleotide sequence ID" value="NZ_CAUURN010000012.1"/>
</dbReference>
<dbReference type="PANTHER" id="PTHR43499">
    <property type="entry name" value="ABC TRANSPORTER I FAMILY MEMBER 1"/>
    <property type="match status" value="1"/>
</dbReference>
<dbReference type="PROSITE" id="PS50893">
    <property type="entry name" value="ABC_TRANSPORTER_2"/>
    <property type="match status" value="1"/>
</dbReference>
<keyword evidence="1" id="KW-0813">Transport</keyword>
<dbReference type="InterPro" id="IPR005895">
    <property type="entry name" value="ABC_transptr_haem_export_CcmA"/>
</dbReference>
<keyword evidence="5" id="KW-1278">Translocase</keyword>
<dbReference type="InterPro" id="IPR003593">
    <property type="entry name" value="AAA+_ATPase"/>
</dbReference>
<sequence length="197" mass="21562">MTLLEADNLTLLKGSSLLLRHYSLHIAAGQIIHLTGDNGSGKTTLLQALAGLITPQGGTIRRHAPHLYLGHRPGIKTTLTARENLRYAARLYHGMHGAELETRLDAALAAVALHAHDDRQSRHLSAGQQRRCQLARLWLDTPPLWLLDEPLTALDATTTATLLAHLEQHRQHGGAAIITSHQPLDLPVLETRHLPGQ</sequence>
<dbReference type="InterPro" id="IPR027417">
    <property type="entry name" value="P-loop_NTPase"/>
</dbReference>
<reference evidence="9" key="1">
    <citation type="submission" date="2016-04" db="EMBL/GenBank/DDBJ databases">
        <authorList>
            <person name="Tagini F."/>
        </authorList>
    </citation>
    <scope>NUCLEOTIDE SEQUENCE [LARGE SCALE GENOMIC DNA]</scope>
    <source>
        <strain evidence="9">CHUV0807</strain>
    </source>
</reference>
<accession>A0A1C3HPF9</accession>
<name>A0A1C3HPF9_9GAMM</name>
<dbReference type="NCBIfam" id="TIGR01189">
    <property type="entry name" value="ccmA"/>
    <property type="match status" value="1"/>
</dbReference>
<evidence type="ECO:0000256" key="5">
    <source>
        <dbReference type="ARBA" id="ARBA00022967"/>
    </source>
</evidence>
<evidence type="ECO:0000313" key="9">
    <source>
        <dbReference type="Proteomes" id="UP000190837"/>
    </source>
</evidence>
<keyword evidence="3" id="KW-0201">Cytochrome c-type biogenesis</keyword>
<dbReference type="GO" id="GO:0005524">
    <property type="term" value="F:ATP binding"/>
    <property type="evidence" value="ECO:0007669"/>
    <property type="project" value="UniProtKB-KW"/>
</dbReference>
<dbReference type="Pfam" id="PF00005">
    <property type="entry name" value="ABC_tran"/>
    <property type="match status" value="1"/>
</dbReference>